<evidence type="ECO:0000313" key="4">
    <source>
        <dbReference type="RefSeq" id="XP_022296263.1"/>
    </source>
</evidence>
<name>A0A8B8AZS0_CRAVI</name>
<evidence type="ECO:0000313" key="3">
    <source>
        <dbReference type="Proteomes" id="UP000694844"/>
    </source>
</evidence>
<keyword evidence="1" id="KW-0732">Signal</keyword>
<dbReference type="PANTHER" id="PTHR19324">
    <property type="entry name" value="PERFORIN-LIKE PROTEIN 1"/>
    <property type="match status" value="1"/>
</dbReference>
<accession>A0A8B8AZS0</accession>
<dbReference type="KEGG" id="cvn:111106039"/>
<dbReference type="InterPro" id="IPR031569">
    <property type="entry name" value="ApeC"/>
</dbReference>
<dbReference type="RefSeq" id="XP_022296263.1">
    <property type="nucleotide sequence ID" value="XM_022440555.1"/>
</dbReference>
<dbReference type="AlphaFoldDB" id="A0A8B8AZS0"/>
<dbReference type="OrthoDB" id="5954510at2759"/>
<reference evidence="4" key="1">
    <citation type="submission" date="2025-08" db="UniProtKB">
        <authorList>
            <consortium name="RefSeq"/>
        </authorList>
    </citation>
    <scope>IDENTIFICATION</scope>
    <source>
        <tissue evidence="4">Whole sample</tissue>
    </source>
</reference>
<gene>
    <name evidence="4" type="primary">LOC111106039</name>
</gene>
<proteinExistence type="predicted"/>
<organism evidence="3 4">
    <name type="scientific">Crassostrea virginica</name>
    <name type="common">Eastern oyster</name>
    <dbReference type="NCBI Taxonomy" id="6565"/>
    <lineage>
        <taxon>Eukaryota</taxon>
        <taxon>Metazoa</taxon>
        <taxon>Spiralia</taxon>
        <taxon>Lophotrochozoa</taxon>
        <taxon>Mollusca</taxon>
        <taxon>Bivalvia</taxon>
        <taxon>Autobranchia</taxon>
        <taxon>Pteriomorphia</taxon>
        <taxon>Ostreida</taxon>
        <taxon>Ostreoidea</taxon>
        <taxon>Ostreidae</taxon>
        <taxon>Crassostrea</taxon>
    </lineage>
</organism>
<dbReference type="Proteomes" id="UP000694844">
    <property type="component" value="Chromosome 8"/>
</dbReference>
<feature type="chain" id="PRO_5034243701" evidence="1">
    <location>
        <begin position="21"/>
        <end position="130"/>
    </location>
</feature>
<protein>
    <submittedName>
        <fullName evidence="4">Uncharacterized protein LOC111106039</fullName>
    </submittedName>
</protein>
<sequence>MKNRGVLVTLCFTFCPSVIAEWPFGTYTLVKPKSGCPSGWQEGWRRQDSEDGRNRNSLSFGHHIYGSFGRNLKFYYCTLNPNMFSGRRYWPSGKNWGLRLVVFIGTMRTGTTKTGMVVYYQVVTLDETPE</sequence>
<dbReference type="Pfam" id="PF16977">
    <property type="entry name" value="ApeC"/>
    <property type="match status" value="1"/>
</dbReference>
<evidence type="ECO:0000259" key="2">
    <source>
        <dbReference type="Pfam" id="PF16977"/>
    </source>
</evidence>
<dbReference type="GeneID" id="111106039"/>
<evidence type="ECO:0000256" key="1">
    <source>
        <dbReference type="SAM" id="SignalP"/>
    </source>
</evidence>
<keyword evidence="3" id="KW-1185">Reference proteome</keyword>
<feature type="domain" description="Apextrin C-terminal" evidence="2">
    <location>
        <begin position="22"/>
        <end position="94"/>
    </location>
</feature>
<dbReference type="PANTHER" id="PTHR19324:SF33">
    <property type="entry name" value="MUCIN-5AC"/>
    <property type="match status" value="1"/>
</dbReference>
<feature type="signal peptide" evidence="1">
    <location>
        <begin position="1"/>
        <end position="20"/>
    </location>
</feature>